<protein>
    <submittedName>
        <fullName evidence="2">Uncharacterized protein</fullName>
    </submittedName>
</protein>
<reference evidence="2 3" key="1">
    <citation type="submission" date="2016-09" db="EMBL/GenBank/DDBJ databases">
        <title>Metabolic pathway, cell adaptation mechanisms and a novel monoxygenase revealed through proteogenomic-transcription analysis of a Sphingomonas haloaromaticamans strain degrading the fungicide ortho-phenylphenol.</title>
        <authorList>
            <person name="Perruchon C."/>
            <person name="Papadopoulou E.S."/>
            <person name="Rousidou C."/>
            <person name="Vasileiadis S."/>
            <person name="Tanou G."/>
            <person name="Amoutzias G."/>
            <person name="Molassiotis A."/>
            <person name="Karpouzas D.G."/>
        </authorList>
    </citation>
    <scope>NUCLEOTIDE SEQUENCE [LARGE SCALE GENOMIC DNA]</scope>
    <source>
        <strain evidence="2 3">P3</strain>
    </source>
</reference>
<accession>A0A1S1HE51</accession>
<keyword evidence="1" id="KW-0812">Transmembrane</keyword>
<dbReference type="Proteomes" id="UP000179467">
    <property type="component" value="Unassembled WGS sequence"/>
</dbReference>
<evidence type="ECO:0000256" key="1">
    <source>
        <dbReference type="SAM" id="Phobius"/>
    </source>
</evidence>
<organism evidence="2 3">
    <name type="scientific">Edaphosphingomonas haloaromaticamans</name>
    <dbReference type="NCBI Taxonomy" id="653954"/>
    <lineage>
        <taxon>Bacteria</taxon>
        <taxon>Pseudomonadati</taxon>
        <taxon>Pseudomonadota</taxon>
        <taxon>Alphaproteobacteria</taxon>
        <taxon>Sphingomonadales</taxon>
        <taxon>Rhizorhabdaceae</taxon>
        <taxon>Edaphosphingomonas</taxon>
    </lineage>
</organism>
<evidence type="ECO:0000313" key="3">
    <source>
        <dbReference type="Proteomes" id="UP000179467"/>
    </source>
</evidence>
<dbReference type="EMBL" id="MIPT01000001">
    <property type="protein sequence ID" value="OHT20082.1"/>
    <property type="molecule type" value="Genomic_DNA"/>
</dbReference>
<keyword evidence="1" id="KW-1133">Transmembrane helix</keyword>
<comment type="caution">
    <text evidence="2">The sequence shown here is derived from an EMBL/GenBank/DDBJ whole genome shotgun (WGS) entry which is preliminary data.</text>
</comment>
<sequence length="33" mass="3376">MTGEDILAAFVILLTGILGSGTTSFRSLPPAIL</sequence>
<proteinExistence type="predicted"/>
<keyword evidence="1" id="KW-0472">Membrane</keyword>
<gene>
    <name evidence="2" type="ORF">BHE75_02076</name>
</gene>
<feature type="transmembrane region" description="Helical" evidence="1">
    <location>
        <begin position="6"/>
        <end position="25"/>
    </location>
</feature>
<evidence type="ECO:0000313" key="2">
    <source>
        <dbReference type="EMBL" id="OHT20082.1"/>
    </source>
</evidence>
<keyword evidence="3" id="KW-1185">Reference proteome</keyword>
<dbReference type="AlphaFoldDB" id="A0A1S1HE51"/>
<name>A0A1S1HE51_9SPHN</name>